<evidence type="ECO:0000256" key="2">
    <source>
        <dbReference type="ARBA" id="ARBA00022475"/>
    </source>
</evidence>
<dbReference type="CDD" id="cd06225">
    <property type="entry name" value="HAMP"/>
    <property type="match status" value="1"/>
</dbReference>
<comment type="similarity">
    <text evidence="8">Belongs to the methyl-accepting chemotaxis (MCP) protein family.</text>
</comment>
<keyword evidence="7 9" id="KW-0807">Transducer</keyword>
<name>A0ABR8TSZ3_9PSED</name>
<protein>
    <submittedName>
        <fullName evidence="13">PAS domain-containing methyl-accepting chemotaxis protein</fullName>
    </submittedName>
</protein>
<dbReference type="Pfam" id="PF08447">
    <property type="entry name" value="PAS_3"/>
    <property type="match status" value="1"/>
</dbReference>
<evidence type="ECO:0000256" key="7">
    <source>
        <dbReference type="ARBA" id="ARBA00023224"/>
    </source>
</evidence>
<dbReference type="InterPro" id="IPR004090">
    <property type="entry name" value="Chemotax_Me-accpt_rcpt"/>
</dbReference>
<keyword evidence="5 10" id="KW-1133">Transmembrane helix</keyword>
<evidence type="ECO:0000256" key="9">
    <source>
        <dbReference type="PROSITE-ProRule" id="PRU00284"/>
    </source>
</evidence>
<dbReference type="InterPro" id="IPR000014">
    <property type="entry name" value="PAS"/>
</dbReference>
<dbReference type="Gene3D" id="1.10.287.950">
    <property type="entry name" value="Methyl-accepting chemotaxis protein"/>
    <property type="match status" value="1"/>
</dbReference>
<evidence type="ECO:0000256" key="6">
    <source>
        <dbReference type="ARBA" id="ARBA00023136"/>
    </source>
</evidence>
<evidence type="ECO:0000256" key="4">
    <source>
        <dbReference type="ARBA" id="ARBA00022692"/>
    </source>
</evidence>
<dbReference type="NCBIfam" id="TIGR00229">
    <property type="entry name" value="sensory_box"/>
    <property type="match status" value="1"/>
</dbReference>
<comment type="caution">
    <text evidence="13">The sequence shown here is derived from an EMBL/GenBank/DDBJ whole genome shotgun (WGS) entry which is preliminary data.</text>
</comment>
<dbReference type="EMBL" id="JACSQG010000014">
    <property type="protein sequence ID" value="MBD7978894.1"/>
    <property type="molecule type" value="Genomic_DNA"/>
</dbReference>
<organism evidence="13 14">
    <name type="scientific">Serpens gallinarum</name>
    <dbReference type="NCBI Taxonomy" id="2763075"/>
    <lineage>
        <taxon>Bacteria</taxon>
        <taxon>Pseudomonadati</taxon>
        <taxon>Pseudomonadota</taxon>
        <taxon>Gammaproteobacteria</taxon>
        <taxon>Pseudomonadales</taxon>
        <taxon>Pseudomonadaceae</taxon>
        <taxon>Pseudomonas</taxon>
    </lineage>
</organism>
<dbReference type="PROSITE" id="PS50111">
    <property type="entry name" value="CHEMOTAXIS_TRANSDUC_2"/>
    <property type="match status" value="1"/>
</dbReference>
<evidence type="ECO:0000256" key="10">
    <source>
        <dbReference type="SAM" id="Phobius"/>
    </source>
</evidence>
<feature type="transmembrane region" description="Helical" evidence="10">
    <location>
        <begin position="179"/>
        <end position="201"/>
    </location>
</feature>
<dbReference type="PANTHER" id="PTHR32089">
    <property type="entry name" value="METHYL-ACCEPTING CHEMOTAXIS PROTEIN MCPB"/>
    <property type="match status" value="1"/>
</dbReference>
<reference evidence="13 14" key="1">
    <citation type="submission" date="2020-08" db="EMBL/GenBank/DDBJ databases">
        <title>A Genomic Blueprint of the Chicken Gut Microbiome.</title>
        <authorList>
            <person name="Gilroy R."/>
            <person name="Ravi A."/>
            <person name="Getino M."/>
            <person name="Pursley I."/>
            <person name="Horton D.L."/>
            <person name="Alikhan N.-F."/>
            <person name="Baker D."/>
            <person name="Gharbi K."/>
            <person name="Hall N."/>
            <person name="Watson M."/>
            <person name="Adriaenssens E.M."/>
            <person name="Foster-Nyarko E."/>
            <person name="Jarju S."/>
            <person name="Secka A."/>
            <person name="Antonio M."/>
            <person name="Oren A."/>
            <person name="Chaudhuri R."/>
            <person name="La Ragione R.M."/>
            <person name="Hildebrand F."/>
            <person name="Pallen M.J."/>
        </authorList>
    </citation>
    <scope>NUCLEOTIDE SEQUENCE [LARGE SCALE GENOMIC DNA]</scope>
    <source>
        <strain evidence="13 14">Sa2CUA2</strain>
    </source>
</reference>
<dbReference type="InterPro" id="IPR013655">
    <property type="entry name" value="PAS_fold_3"/>
</dbReference>
<evidence type="ECO:0000256" key="3">
    <source>
        <dbReference type="ARBA" id="ARBA00022481"/>
    </source>
</evidence>
<evidence type="ECO:0000313" key="13">
    <source>
        <dbReference type="EMBL" id="MBD7978894.1"/>
    </source>
</evidence>
<gene>
    <name evidence="13" type="ORF">H9642_17060</name>
</gene>
<evidence type="ECO:0000313" key="14">
    <source>
        <dbReference type="Proteomes" id="UP000611945"/>
    </source>
</evidence>
<dbReference type="PRINTS" id="PR00260">
    <property type="entry name" value="CHEMTRNSDUCR"/>
</dbReference>
<dbReference type="InterPro" id="IPR004089">
    <property type="entry name" value="MCPsignal_dom"/>
</dbReference>
<keyword evidence="14" id="KW-1185">Reference proteome</keyword>
<evidence type="ECO:0000256" key="5">
    <source>
        <dbReference type="ARBA" id="ARBA00022989"/>
    </source>
</evidence>
<feature type="domain" description="HAMP" evidence="12">
    <location>
        <begin position="194"/>
        <end position="246"/>
    </location>
</feature>
<dbReference type="PANTHER" id="PTHR32089:SF74">
    <property type="entry name" value="METHYL-ACCEPTING CHEMOTAXIS PROTEIN AER"/>
    <property type="match status" value="1"/>
</dbReference>
<dbReference type="Gene3D" id="3.30.450.20">
    <property type="entry name" value="PAS domain"/>
    <property type="match status" value="1"/>
</dbReference>
<keyword evidence="2" id="KW-1003">Cell membrane</keyword>
<keyword evidence="4 10" id="KW-0812">Transmembrane</keyword>
<dbReference type="PROSITE" id="PS50885">
    <property type="entry name" value="HAMP"/>
    <property type="match status" value="1"/>
</dbReference>
<dbReference type="Proteomes" id="UP000611945">
    <property type="component" value="Unassembled WGS sequence"/>
</dbReference>
<feature type="domain" description="Methyl-accepting transducer" evidence="11">
    <location>
        <begin position="251"/>
        <end position="487"/>
    </location>
</feature>
<keyword evidence="6 10" id="KW-0472">Membrane</keyword>
<feature type="transmembrane region" description="Helical" evidence="10">
    <location>
        <begin position="152"/>
        <end position="173"/>
    </location>
</feature>
<evidence type="ECO:0000259" key="11">
    <source>
        <dbReference type="PROSITE" id="PS50111"/>
    </source>
</evidence>
<proteinExistence type="inferred from homology"/>
<evidence type="ECO:0000259" key="12">
    <source>
        <dbReference type="PROSITE" id="PS50885"/>
    </source>
</evidence>
<keyword evidence="3" id="KW-0488">Methylation</keyword>
<comment type="subcellular location">
    <subcellularLocation>
        <location evidence="1">Cell membrane</location>
    </subcellularLocation>
</comment>
<sequence>MRKNLPVTGRNVDLPEHANIFSTTSPKGLISHVNAQFVQISGFSEAELRGQPHNIVRHPDMPSAAFEQMWATLKRGRSWMGLIKNRCKNGDHYWVSAFVTPISKDGDTVEYQSVRTKPDPAHVRAAEQLYEQLRAGQSPRILRTPLELRLKLMLLVSACLGLSTFAVASLFALPLVSALLIAGLGAASSSIAIALLLAPLIQLTARARDIADNALSQALYTGRADEFGQIEFALRMAQAETGAVLGRLGDASTQLGLQADNLLREIDGSSQLTVEQKCATEQIATAVHQMAANIQEAALYAQNAAQAAEQADNETRTGQSLVAKSSESIHLLEGEIHQAAQVIHHLEANSQEISSVLEVIQNIAAQTNLLALNAAIEAARAGEQGRGFAVVADEVRSLAGRTQQSTADIQQMIGTLQDGARSAVAVMEKSREQAQASVAHAQQAALALAGISRRVNEITAMNTHIAAAAQQQGSVSQDINRSIASIRHAADESVEAGQRNRDYAVQVAQLTGRLHELARQFWTKRAGKRRD</sequence>
<dbReference type="SUPFAM" id="SSF55785">
    <property type="entry name" value="PYP-like sensor domain (PAS domain)"/>
    <property type="match status" value="1"/>
</dbReference>
<dbReference type="InterPro" id="IPR003660">
    <property type="entry name" value="HAMP_dom"/>
</dbReference>
<dbReference type="CDD" id="cd00130">
    <property type="entry name" value="PAS"/>
    <property type="match status" value="1"/>
</dbReference>
<evidence type="ECO:0000256" key="1">
    <source>
        <dbReference type="ARBA" id="ARBA00004236"/>
    </source>
</evidence>
<dbReference type="Pfam" id="PF00015">
    <property type="entry name" value="MCPsignal"/>
    <property type="match status" value="1"/>
</dbReference>
<dbReference type="SUPFAM" id="SSF58104">
    <property type="entry name" value="Methyl-accepting chemotaxis protein (MCP) signaling domain"/>
    <property type="match status" value="1"/>
</dbReference>
<evidence type="ECO:0000256" key="8">
    <source>
        <dbReference type="ARBA" id="ARBA00029447"/>
    </source>
</evidence>
<dbReference type="InterPro" id="IPR035965">
    <property type="entry name" value="PAS-like_dom_sf"/>
</dbReference>
<dbReference type="SMART" id="SM00283">
    <property type="entry name" value="MA"/>
    <property type="match status" value="1"/>
</dbReference>
<accession>A0ABR8TSZ3</accession>
<dbReference type="CDD" id="cd11386">
    <property type="entry name" value="MCP_signal"/>
    <property type="match status" value="1"/>
</dbReference>